<comment type="caution">
    <text evidence="2">The sequence shown here is derived from an EMBL/GenBank/DDBJ whole genome shotgun (WGS) entry which is preliminary data.</text>
</comment>
<dbReference type="AlphaFoldDB" id="A0A8S2JA94"/>
<evidence type="ECO:0000313" key="2">
    <source>
        <dbReference type="EMBL" id="CAF3800303.1"/>
    </source>
</evidence>
<sequence>MAIDTPGRVNKALLPLLGCQQRAIATPWACQLRKQLFDMS</sequence>
<proteinExistence type="predicted"/>
<dbReference type="EMBL" id="CAJOBA010007362">
    <property type="protein sequence ID" value="CAF3800303.1"/>
    <property type="molecule type" value="Genomic_DNA"/>
</dbReference>
<name>A0A8S2JA94_9BILA</name>
<dbReference type="EMBL" id="CAJNOK010007351">
    <property type="protein sequence ID" value="CAF1032065.1"/>
    <property type="molecule type" value="Genomic_DNA"/>
</dbReference>
<accession>A0A8S2JA94</accession>
<evidence type="ECO:0000313" key="1">
    <source>
        <dbReference type="EMBL" id="CAF1032065.1"/>
    </source>
</evidence>
<dbReference type="Proteomes" id="UP000677228">
    <property type="component" value="Unassembled WGS sequence"/>
</dbReference>
<organism evidence="2 3">
    <name type="scientific">Didymodactylos carnosus</name>
    <dbReference type="NCBI Taxonomy" id="1234261"/>
    <lineage>
        <taxon>Eukaryota</taxon>
        <taxon>Metazoa</taxon>
        <taxon>Spiralia</taxon>
        <taxon>Gnathifera</taxon>
        <taxon>Rotifera</taxon>
        <taxon>Eurotatoria</taxon>
        <taxon>Bdelloidea</taxon>
        <taxon>Philodinida</taxon>
        <taxon>Philodinidae</taxon>
        <taxon>Didymodactylos</taxon>
    </lineage>
</organism>
<gene>
    <name evidence="1" type="ORF">OVA965_LOCUS16041</name>
    <name evidence="2" type="ORF">TMI583_LOCUS16050</name>
</gene>
<evidence type="ECO:0000313" key="3">
    <source>
        <dbReference type="Proteomes" id="UP000682733"/>
    </source>
</evidence>
<feature type="non-terminal residue" evidence="2">
    <location>
        <position position="40"/>
    </location>
</feature>
<reference evidence="2" key="1">
    <citation type="submission" date="2021-02" db="EMBL/GenBank/DDBJ databases">
        <authorList>
            <person name="Nowell W R."/>
        </authorList>
    </citation>
    <scope>NUCLEOTIDE SEQUENCE</scope>
</reference>
<dbReference type="Proteomes" id="UP000682733">
    <property type="component" value="Unassembled WGS sequence"/>
</dbReference>
<protein>
    <submittedName>
        <fullName evidence="2">Uncharacterized protein</fullName>
    </submittedName>
</protein>